<keyword evidence="1" id="KW-0812">Transmembrane</keyword>
<proteinExistence type="predicted"/>
<reference evidence="2 4" key="1">
    <citation type="submission" date="2020-08" db="EMBL/GenBank/DDBJ databases">
        <title>Genomic Encyclopedia of Type Strains, Phase IV (KMG-IV): sequencing the most valuable type-strain genomes for metagenomic binning, comparative biology and taxonomic classification.</title>
        <authorList>
            <person name="Goeker M."/>
        </authorList>
    </citation>
    <scope>NUCLEOTIDE SEQUENCE [LARGE SCALE GENOMIC DNA]</scope>
    <source>
        <strain evidence="2 4">DSM 17989</strain>
    </source>
</reference>
<protein>
    <submittedName>
        <fullName evidence="2">Uncharacterized protein</fullName>
    </submittedName>
</protein>
<keyword evidence="1" id="KW-1133">Transmembrane helix</keyword>
<evidence type="ECO:0000256" key="1">
    <source>
        <dbReference type="SAM" id="Phobius"/>
    </source>
</evidence>
<accession>A0A7X0DRZ1</accession>
<feature type="transmembrane region" description="Helical" evidence="1">
    <location>
        <begin position="12"/>
        <end position="30"/>
    </location>
</feature>
<organism evidence="2 4">
    <name type="scientific">Borreliella californiensis</name>
    <dbReference type="NCBI Taxonomy" id="373543"/>
    <lineage>
        <taxon>Bacteria</taxon>
        <taxon>Pseudomonadati</taxon>
        <taxon>Spirochaetota</taxon>
        <taxon>Spirochaetia</taxon>
        <taxon>Spirochaetales</taxon>
        <taxon>Borreliaceae</taxon>
        <taxon>Borreliella</taxon>
    </lineage>
</organism>
<name>A0A7X0DRZ1_9SPIR</name>
<dbReference type="Proteomes" id="UP000536100">
    <property type="component" value="Unassembled WGS sequence"/>
</dbReference>
<dbReference type="EMBL" id="JACHFB010000013">
    <property type="protein sequence ID" value="MBB6213830.1"/>
    <property type="molecule type" value="Genomic_DNA"/>
</dbReference>
<keyword evidence="1" id="KW-0472">Membrane</keyword>
<dbReference type="EMBL" id="JACHFB010000013">
    <property type="protein sequence ID" value="MBB6213827.1"/>
    <property type="molecule type" value="Genomic_DNA"/>
</dbReference>
<evidence type="ECO:0000313" key="4">
    <source>
        <dbReference type="Proteomes" id="UP000536100"/>
    </source>
</evidence>
<evidence type="ECO:0000313" key="3">
    <source>
        <dbReference type="EMBL" id="MBB6213830.1"/>
    </source>
</evidence>
<feature type="transmembrane region" description="Helical" evidence="1">
    <location>
        <begin position="36"/>
        <end position="55"/>
    </location>
</feature>
<evidence type="ECO:0000313" key="2">
    <source>
        <dbReference type="EMBL" id="MBB6213827.1"/>
    </source>
</evidence>
<gene>
    <name evidence="2" type="ORF">HNP67_001322</name>
    <name evidence="3" type="ORF">HNP67_001325</name>
</gene>
<comment type="caution">
    <text evidence="2">The sequence shown here is derived from an EMBL/GenBank/DDBJ whole genome shotgun (WGS) entry which is preliminary data.</text>
</comment>
<dbReference type="AlphaFoldDB" id="A0A7X0DRZ1"/>
<sequence length="63" mass="7524">MNNQKFHKPPIVYMMVWALLKLVFVLICHFKKTLVLFASKLSRFLILFTIFLMHLNSESKIKI</sequence>